<dbReference type="AlphaFoldDB" id="A0A5B0GQJ1"/>
<evidence type="ECO:0000313" key="1">
    <source>
        <dbReference type="EMBL" id="KAA1004930.1"/>
    </source>
</evidence>
<accession>A0A5B0GQJ1</accession>
<evidence type="ECO:0000313" key="2">
    <source>
        <dbReference type="Proteomes" id="UP000325273"/>
    </source>
</evidence>
<dbReference type="Proteomes" id="UP000325273">
    <property type="component" value="Unassembled WGS sequence"/>
</dbReference>
<dbReference type="EMBL" id="VTUZ01000025">
    <property type="protein sequence ID" value="KAA1004930.1"/>
    <property type="molecule type" value="Genomic_DNA"/>
</dbReference>
<keyword evidence="2" id="KW-1185">Reference proteome</keyword>
<proteinExistence type="predicted"/>
<comment type="caution">
    <text evidence="1">The sequence shown here is derived from an EMBL/GenBank/DDBJ whole genome shotgun (WGS) entry which is preliminary data.</text>
</comment>
<sequence length="71" mass="8133">MQTCPLLRSLTERKSATRKTAAYRSVSTRANVDTRRRVAHLSAMLLEWIGWRALHDLLNAIPDSNDDFGMF</sequence>
<reference evidence="1 2" key="1">
    <citation type="submission" date="2019-08" db="EMBL/GenBank/DDBJ databases">
        <title>Paraburkholderia sp. DCY113.</title>
        <authorList>
            <person name="Kang J."/>
        </authorList>
    </citation>
    <scope>NUCLEOTIDE SEQUENCE [LARGE SCALE GENOMIC DNA]</scope>
    <source>
        <strain evidence="1 2">DCY113</strain>
    </source>
</reference>
<organism evidence="1 2">
    <name type="scientific">Paraburkholderia panacisoli</name>
    <dbReference type="NCBI Taxonomy" id="2603818"/>
    <lineage>
        <taxon>Bacteria</taxon>
        <taxon>Pseudomonadati</taxon>
        <taxon>Pseudomonadota</taxon>
        <taxon>Betaproteobacteria</taxon>
        <taxon>Burkholderiales</taxon>
        <taxon>Burkholderiaceae</taxon>
        <taxon>Paraburkholderia</taxon>
    </lineage>
</organism>
<protein>
    <submittedName>
        <fullName evidence="1">Uncharacterized protein</fullName>
    </submittedName>
</protein>
<name>A0A5B0GQJ1_9BURK</name>
<gene>
    <name evidence="1" type="ORF">FVF58_30975</name>
</gene>